<keyword evidence="1" id="KW-0812">Transmembrane</keyword>
<proteinExistence type="predicted"/>
<evidence type="ECO:0000256" key="1">
    <source>
        <dbReference type="SAM" id="Phobius"/>
    </source>
</evidence>
<protein>
    <recommendedName>
        <fullName evidence="2">F-box domain-containing protein</fullName>
    </recommendedName>
</protein>
<dbReference type="InterPro" id="IPR036047">
    <property type="entry name" value="F-box-like_dom_sf"/>
</dbReference>
<evidence type="ECO:0000313" key="4">
    <source>
        <dbReference type="Proteomes" id="UP000242715"/>
    </source>
</evidence>
<dbReference type="PANTHER" id="PTHR31900">
    <property type="entry name" value="F-BOX/RNI SUPERFAMILY PROTEIN-RELATED"/>
    <property type="match status" value="1"/>
</dbReference>
<evidence type="ECO:0000259" key="2">
    <source>
        <dbReference type="Pfam" id="PF00646"/>
    </source>
</evidence>
<dbReference type="Gene3D" id="1.20.1280.50">
    <property type="match status" value="1"/>
</dbReference>
<feature type="domain" description="F-box" evidence="2">
    <location>
        <begin position="130"/>
        <end position="159"/>
    </location>
</feature>
<organism evidence="3 4">
    <name type="scientific">Trifolium subterraneum</name>
    <name type="common">Subterranean clover</name>
    <dbReference type="NCBI Taxonomy" id="3900"/>
    <lineage>
        <taxon>Eukaryota</taxon>
        <taxon>Viridiplantae</taxon>
        <taxon>Streptophyta</taxon>
        <taxon>Embryophyta</taxon>
        <taxon>Tracheophyta</taxon>
        <taxon>Spermatophyta</taxon>
        <taxon>Magnoliopsida</taxon>
        <taxon>eudicotyledons</taxon>
        <taxon>Gunneridae</taxon>
        <taxon>Pentapetalae</taxon>
        <taxon>rosids</taxon>
        <taxon>fabids</taxon>
        <taxon>Fabales</taxon>
        <taxon>Fabaceae</taxon>
        <taxon>Papilionoideae</taxon>
        <taxon>50 kb inversion clade</taxon>
        <taxon>NPAAA clade</taxon>
        <taxon>Hologalegina</taxon>
        <taxon>IRL clade</taxon>
        <taxon>Trifolieae</taxon>
        <taxon>Trifolium</taxon>
    </lineage>
</organism>
<dbReference type="PANTHER" id="PTHR31900:SF32">
    <property type="entry name" value="F-BOX_RNI_FBD-LIKE DOMAIN PROTEIN"/>
    <property type="match status" value="1"/>
</dbReference>
<dbReference type="InterPro" id="IPR050232">
    <property type="entry name" value="FBL13/AtMIF1-like"/>
</dbReference>
<dbReference type="AlphaFoldDB" id="A0A2Z6MMB6"/>
<dbReference type="Proteomes" id="UP000242715">
    <property type="component" value="Unassembled WGS sequence"/>
</dbReference>
<keyword evidence="4" id="KW-1185">Reference proteome</keyword>
<evidence type="ECO:0000313" key="3">
    <source>
        <dbReference type="EMBL" id="GAU26372.1"/>
    </source>
</evidence>
<dbReference type="Pfam" id="PF00646">
    <property type="entry name" value="F-box"/>
    <property type="match status" value="1"/>
</dbReference>
<feature type="transmembrane region" description="Helical" evidence="1">
    <location>
        <begin position="174"/>
        <end position="199"/>
    </location>
</feature>
<dbReference type="EMBL" id="DF973333">
    <property type="protein sequence ID" value="GAU26372.1"/>
    <property type="molecule type" value="Genomic_DNA"/>
</dbReference>
<name>A0A2Z6MMB6_TRISU</name>
<gene>
    <name evidence="3" type="ORF">TSUD_102060</name>
</gene>
<dbReference type="InterPro" id="IPR001810">
    <property type="entry name" value="F-box_dom"/>
</dbReference>
<reference evidence="4" key="1">
    <citation type="journal article" date="2017" name="Front. Plant Sci.">
        <title>Climate Clever Clovers: New Paradigm to Reduce the Environmental Footprint of Ruminants by Breeding Low Methanogenic Forages Utilizing Haplotype Variation.</title>
        <authorList>
            <person name="Kaur P."/>
            <person name="Appels R."/>
            <person name="Bayer P.E."/>
            <person name="Keeble-Gagnere G."/>
            <person name="Wang J."/>
            <person name="Hirakawa H."/>
            <person name="Shirasawa K."/>
            <person name="Vercoe P."/>
            <person name="Stefanova K."/>
            <person name="Durmic Z."/>
            <person name="Nichols P."/>
            <person name="Revell C."/>
            <person name="Isobe S.N."/>
            <person name="Edwards D."/>
            <person name="Erskine W."/>
        </authorList>
    </citation>
    <scope>NUCLEOTIDE SEQUENCE [LARGE SCALE GENOMIC DNA]</scope>
    <source>
        <strain evidence="4">cv. Daliak</strain>
    </source>
</reference>
<dbReference type="SUPFAM" id="SSF81383">
    <property type="entry name" value="F-box domain"/>
    <property type="match status" value="1"/>
</dbReference>
<dbReference type="OrthoDB" id="1414185at2759"/>
<keyword evidence="1" id="KW-1133">Transmembrane helix</keyword>
<sequence length="338" mass="38125">MAHSHRRWARGGWGAEHSEANEVAWDDSPCGMVQGLCLLSLPPENDLQVPCFTLITIILHQLVAVVYHHSIYCCWTVRDATIKINSPCSSKPELIFELAVKMDSSSVDDFGRLKHKLSKRQNCNMDQDLISNLPKHIIGCILSFLPAKEAIRTSILSKRYDTASSSEQCKHPKFFSCIVMGMCAITFSTFVSLSSLTVLKLCSVTITCDSSDESETLALNFPALRKYETCYCIWSGVKIVTLQAPLLEVISIKYTPRSPESHDVGIEFYASRLTKFYYCGFISKPDNILLDAHNLTYADIALYNNEKSWQEDGKSWQEVEICSSIYNVESSRTKLCWL</sequence>
<accession>A0A2Z6MMB6</accession>
<keyword evidence="1" id="KW-0472">Membrane</keyword>